<dbReference type="GO" id="GO:0003755">
    <property type="term" value="F:peptidyl-prolyl cis-trans isomerase activity"/>
    <property type="evidence" value="ECO:0007669"/>
    <property type="project" value="UniProtKB-KW"/>
</dbReference>
<proteinExistence type="predicted"/>
<dbReference type="Pfam" id="PF00160">
    <property type="entry name" value="Pro_isomerase"/>
    <property type="match status" value="1"/>
</dbReference>
<evidence type="ECO:0000313" key="9">
    <source>
        <dbReference type="Proteomes" id="UP000182829"/>
    </source>
</evidence>
<dbReference type="EMBL" id="FORO01000059">
    <property type="protein sequence ID" value="SFJ69379.1"/>
    <property type="molecule type" value="Genomic_DNA"/>
</dbReference>
<dbReference type="AlphaFoldDB" id="A0A1I3TFZ7"/>
<dbReference type="InterPro" id="IPR044666">
    <property type="entry name" value="Cyclophilin_A-like"/>
</dbReference>
<feature type="compositionally biased region" description="Acidic residues" evidence="6">
    <location>
        <begin position="34"/>
        <end position="44"/>
    </location>
</feature>
<protein>
    <recommendedName>
        <fullName evidence="2">peptidylprolyl isomerase</fullName>
        <ecNumber evidence="2">5.2.1.8</ecNumber>
    </recommendedName>
</protein>
<dbReference type="Gene3D" id="2.40.100.10">
    <property type="entry name" value="Cyclophilin-like"/>
    <property type="match status" value="1"/>
</dbReference>
<dbReference type="InterPro" id="IPR029000">
    <property type="entry name" value="Cyclophilin-like_dom_sf"/>
</dbReference>
<dbReference type="GO" id="GO:0006457">
    <property type="term" value="P:protein folding"/>
    <property type="evidence" value="ECO:0007669"/>
    <property type="project" value="InterPro"/>
</dbReference>
<evidence type="ECO:0000256" key="4">
    <source>
        <dbReference type="ARBA" id="ARBA00023110"/>
    </source>
</evidence>
<evidence type="ECO:0000313" key="8">
    <source>
        <dbReference type="EMBL" id="SFJ69379.1"/>
    </source>
</evidence>
<gene>
    <name evidence="8" type="ORF">SAMN05443661_15914</name>
</gene>
<name>A0A1I3TFZ7_9EURY</name>
<dbReference type="OrthoDB" id="12184at2157"/>
<feature type="domain" description="PPIase cyclophilin-type" evidence="7">
    <location>
        <begin position="63"/>
        <end position="223"/>
    </location>
</feature>
<dbReference type="PANTHER" id="PTHR45625:SF4">
    <property type="entry name" value="PEPTIDYLPROLYL ISOMERASE DOMAIN AND WD REPEAT-CONTAINING PROTEIN 1"/>
    <property type="match status" value="1"/>
</dbReference>
<dbReference type="PANTHER" id="PTHR45625">
    <property type="entry name" value="PEPTIDYL-PROLYL CIS-TRANS ISOMERASE-RELATED"/>
    <property type="match status" value="1"/>
</dbReference>
<sequence>MSPEPALSPRRTILTLAAAGFSTVLAGCSTDGESGSDDATDEDSPSGPTDEKPRVDSLAATLHTSEGDIDVELYDEHAPRTVENFVGLATGEKTWTDPETSDEIEGEPLYDDVLFHRIIADFMLQTGDPTGTGRGGPGYQFDDEFHDDLRHDDEGILSMANSGPDTNGSQFFITLDAQPHLDGRHTVFGKVTDGMDVVHAIGAVETDENDRPIEDVLLESVSVHAE</sequence>
<evidence type="ECO:0000256" key="1">
    <source>
        <dbReference type="ARBA" id="ARBA00004496"/>
    </source>
</evidence>
<dbReference type="InterPro" id="IPR020892">
    <property type="entry name" value="Cyclophilin-type_PPIase_CS"/>
</dbReference>
<dbReference type="PROSITE" id="PS00170">
    <property type="entry name" value="CSA_PPIASE_1"/>
    <property type="match status" value="1"/>
</dbReference>
<dbReference type="PROSITE" id="PS50072">
    <property type="entry name" value="CSA_PPIASE_2"/>
    <property type="match status" value="1"/>
</dbReference>
<dbReference type="EC" id="5.2.1.8" evidence="2"/>
<dbReference type="OMA" id="VPFHRVM"/>
<evidence type="ECO:0000256" key="5">
    <source>
        <dbReference type="ARBA" id="ARBA00023235"/>
    </source>
</evidence>
<dbReference type="CDD" id="cd00317">
    <property type="entry name" value="cyclophilin"/>
    <property type="match status" value="1"/>
</dbReference>
<dbReference type="GO" id="GO:0005737">
    <property type="term" value="C:cytoplasm"/>
    <property type="evidence" value="ECO:0007669"/>
    <property type="project" value="UniProtKB-SubCell"/>
</dbReference>
<comment type="subcellular location">
    <subcellularLocation>
        <location evidence="1">Cytoplasm</location>
    </subcellularLocation>
</comment>
<dbReference type="FunFam" id="2.40.100.10:FF:000028">
    <property type="entry name" value="Peptidyl-prolyl cis-trans isomerase"/>
    <property type="match status" value="1"/>
</dbReference>
<dbReference type="PRINTS" id="PR00153">
    <property type="entry name" value="CSAPPISMRASE"/>
</dbReference>
<evidence type="ECO:0000259" key="7">
    <source>
        <dbReference type="PROSITE" id="PS50072"/>
    </source>
</evidence>
<evidence type="ECO:0000256" key="2">
    <source>
        <dbReference type="ARBA" id="ARBA00013194"/>
    </source>
</evidence>
<accession>A0A1I3TFZ7</accession>
<dbReference type="InterPro" id="IPR002130">
    <property type="entry name" value="Cyclophilin-type_PPIase_dom"/>
</dbReference>
<keyword evidence="5 8" id="KW-0413">Isomerase</keyword>
<evidence type="ECO:0000256" key="6">
    <source>
        <dbReference type="SAM" id="MobiDB-lite"/>
    </source>
</evidence>
<organism evidence="8 9">
    <name type="scientific">Natronobacterium gregoryi</name>
    <dbReference type="NCBI Taxonomy" id="44930"/>
    <lineage>
        <taxon>Archaea</taxon>
        <taxon>Methanobacteriati</taxon>
        <taxon>Methanobacteriota</taxon>
        <taxon>Stenosarchaea group</taxon>
        <taxon>Halobacteria</taxon>
        <taxon>Halobacteriales</taxon>
        <taxon>Natrialbaceae</taxon>
        <taxon>Natronobacterium</taxon>
    </lineage>
</organism>
<dbReference type="SUPFAM" id="SSF50891">
    <property type="entry name" value="Cyclophilin-like"/>
    <property type="match status" value="1"/>
</dbReference>
<keyword evidence="4" id="KW-0697">Rotamase</keyword>
<evidence type="ECO:0000256" key="3">
    <source>
        <dbReference type="ARBA" id="ARBA00022490"/>
    </source>
</evidence>
<dbReference type="Proteomes" id="UP000182829">
    <property type="component" value="Unassembled WGS sequence"/>
</dbReference>
<reference evidence="8 9" key="1">
    <citation type="submission" date="2016-10" db="EMBL/GenBank/DDBJ databases">
        <authorList>
            <person name="de Groot N.N."/>
        </authorList>
    </citation>
    <scope>NUCLEOTIDE SEQUENCE [LARGE SCALE GENOMIC DNA]</scope>
    <source>
        <strain evidence="8 9">SP2</strain>
    </source>
</reference>
<feature type="region of interest" description="Disordered" evidence="6">
    <location>
        <begin position="27"/>
        <end position="56"/>
    </location>
</feature>
<keyword evidence="3" id="KW-0963">Cytoplasm</keyword>